<dbReference type="InterPro" id="IPR054350">
    <property type="entry name" value="PurT/PurK_preATP-grasp"/>
</dbReference>
<organism evidence="7">
    <name type="scientific">Aquifex aeolicus</name>
    <dbReference type="NCBI Taxonomy" id="63363"/>
    <lineage>
        <taxon>Bacteria</taxon>
        <taxon>Pseudomonadati</taxon>
        <taxon>Aquificota</taxon>
        <taxon>Aquificia</taxon>
        <taxon>Aquificales</taxon>
        <taxon>Aquificaceae</taxon>
        <taxon>Aquifex</taxon>
    </lineage>
</organism>
<feature type="binding site" evidence="4">
    <location>
        <position position="174"/>
    </location>
    <ligand>
        <name>ATP</name>
        <dbReference type="ChEBI" id="CHEBI:30616"/>
    </ligand>
</feature>
<dbReference type="PROSITE" id="PS50975">
    <property type="entry name" value="ATP_GRASP"/>
    <property type="match status" value="1"/>
</dbReference>
<sequence length="363" mass="41198">MKTVGILGGGQLGWMTILEGRKLGYRFLVLDESPDAPASRVADRWFPPEQVEDFCREADVITYEFEHIDEEVLSRLGGEVRPSLEVLELKRSRIREKTFLSRRGYPVCRFREADRETLEEALEEIGYPAVVKSESLGYDGKGQYRIASPADLEDLKGAAGERFLVEEFVPFTSEISAVGVRSRSGEIKVYPVTENVHEGGILLYNYVSSRREVERAVVSIVSELMEELSLVGLLAVEFFLTEEEDLLINEFAPRPHNTGHYTLDGTYTSQFENLLRVVTDLPPGSTKLKLSAGMVNILGLSLEDIDLREVLSVEGARLYWYGKKKRPRRKMGHVNVVATDRRELTGKMGRILDLLYRKEFTLR</sequence>
<dbReference type="GO" id="GO:0006189">
    <property type="term" value="P:'de novo' IMP biosynthetic process"/>
    <property type="evidence" value="ECO:0007669"/>
    <property type="project" value="UniProtKB-UniRule"/>
</dbReference>
<comment type="function">
    <text evidence="5">Catalyzes the ATP-dependent conversion of 5-aminoimidazole ribonucleotide (AIR) and HCO(3)- to N5-carboxyaminoimidazole ribonucleotide (N5-CAIR).</text>
</comment>
<keyword evidence="2 4" id="KW-0658">Purine biosynthesis</keyword>
<dbReference type="Pfam" id="PF22660">
    <property type="entry name" value="RS_preATP-grasp-like"/>
    <property type="match status" value="1"/>
</dbReference>
<comment type="pathway">
    <text evidence="4 5">Purine metabolism; IMP biosynthesis via de novo pathway; 5-amino-1-(5-phospho-D-ribosyl)imidazole-4-carboxylate from 5-amino-1-(5-phospho-D-ribosyl)imidazole (N5-CAIR route): step 1/2.</text>
</comment>
<dbReference type="Proteomes" id="UP000885792">
    <property type="component" value="Unassembled WGS sequence"/>
</dbReference>
<evidence type="ECO:0000256" key="4">
    <source>
        <dbReference type="HAMAP-Rule" id="MF_01928"/>
    </source>
</evidence>
<dbReference type="InterPro" id="IPR011761">
    <property type="entry name" value="ATP-grasp"/>
</dbReference>
<feature type="binding site" evidence="4">
    <location>
        <begin position="137"/>
        <end position="143"/>
    </location>
    <ligand>
        <name>ATP</name>
        <dbReference type="ChEBI" id="CHEBI:30616"/>
    </ligand>
</feature>
<dbReference type="EC" id="6.3.4.18" evidence="4 5"/>
<feature type="binding site" evidence="4">
    <location>
        <begin position="249"/>
        <end position="250"/>
    </location>
    <ligand>
        <name>ATP</name>
        <dbReference type="ChEBI" id="CHEBI:30616"/>
    </ligand>
</feature>
<dbReference type="InterPro" id="IPR011054">
    <property type="entry name" value="Rudment_hybrid_motif"/>
</dbReference>
<dbReference type="Gene3D" id="3.40.50.20">
    <property type="match status" value="1"/>
</dbReference>
<gene>
    <name evidence="4 5" type="primary">purK</name>
    <name evidence="7" type="ORF">ENJ61_06055</name>
</gene>
<dbReference type="InterPro" id="IPR003135">
    <property type="entry name" value="ATP-grasp_carboxylate-amine"/>
</dbReference>
<proteinExistence type="inferred from homology"/>
<dbReference type="HAMAP" id="MF_01928">
    <property type="entry name" value="PurK"/>
    <property type="match status" value="1"/>
</dbReference>
<name>A0A7C5Q910_AQUAO</name>
<keyword evidence="1 4" id="KW-0547">Nucleotide-binding</keyword>
<comment type="subunit">
    <text evidence="4 5">Homodimer.</text>
</comment>
<dbReference type="EMBL" id="DRNB01000216">
    <property type="protein sequence ID" value="HHJ64455.1"/>
    <property type="molecule type" value="Genomic_DNA"/>
</dbReference>
<dbReference type="GO" id="GO:0034028">
    <property type="term" value="F:5-(carboxyamino)imidazole ribonucleotide synthase activity"/>
    <property type="evidence" value="ECO:0007669"/>
    <property type="project" value="UniProtKB-UniRule"/>
</dbReference>
<reference evidence="7" key="1">
    <citation type="journal article" date="2020" name="mSystems">
        <title>Genome- and Community-Level Interaction Insights into Carbon Utilization and Element Cycling Functions of Hydrothermarchaeota in Hydrothermal Sediment.</title>
        <authorList>
            <person name="Zhou Z."/>
            <person name="Liu Y."/>
            <person name="Xu W."/>
            <person name="Pan J."/>
            <person name="Luo Z.H."/>
            <person name="Li M."/>
        </authorList>
    </citation>
    <scope>NUCLEOTIDE SEQUENCE [LARGE SCALE GENOMIC DNA]</scope>
    <source>
        <strain evidence="7">HyVt-501</strain>
    </source>
</reference>
<dbReference type="InterPro" id="IPR013815">
    <property type="entry name" value="ATP_grasp_subdomain_1"/>
</dbReference>
<dbReference type="GO" id="GO:0046872">
    <property type="term" value="F:metal ion binding"/>
    <property type="evidence" value="ECO:0007669"/>
    <property type="project" value="InterPro"/>
</dbReference>
<dbReference type="PANTHER" id="PTHR11609">
    <property type="entry name" value="PURINE BIOSYNTHESIS PROTEIN 6/7, PUR6/7"/>
    <property type="match status" value="1"/>
</dbReference>
<dbReference type="Pfam" id="PF02222">
    <property type="entry name" value="ATP-grasp"/>
    <property type="match status" value="1"/>
</dbReference>
<evidence type="ECO:0000256" key="1">
    <source>
        <dbReference type="ARBA" id="ARBA00022741"/>
    </source>
</evidence>
<dbReference type="NCBIfam" id="NF004679">
    <property type="entry name" value="PRK06019.1-5"/>
    <property type="match status" value="1"/>
</dbReference>
<protein>
    <recommendedName>
        <fullName evidence="4 5">N5-carboxyaminoimidazole ribonucleotide synthase</fullName>
        <shortName evidence="4 5">N5-CAIR synthase</shortName>
        <ecNumber evidence="4 5">6.3.4.18</ecNumber>
    </recommendedName>
    <alternativeName>
        <fullName evidence="4 5">5-(carboxyamino)imidazole ribonucleotide synthetase</fullName>
    </alternativeName>
</protein>
<feature type="binding site" evidence="4">
    <location>
        <position position="197"/>
    </location>
    <ligand>
        <name>ATP</name>
        <dbReference type="ChEBI" id="CHEBI:30616"/>
    </ligand>
</feature>
<dbReference type="SUPFAM" id="SSF52440">
    <property type="entry name" value="PreATP-grasp domain"/>
    <property type="match status" value="1"/>
</dbReference>
<dbReference type="Gene3D" id="3.30.1490.20">
    <property type="entry name" value="ATP-grasp fold, A domain"/>
    <property type="match status" value="1"/>
</dbReference>
<evidence type="ECO:0000256" key="5">
    <source>
        <dbReference type="RuleBase" id="RU361200"/>
    </source>
</evidence>
<feature type="binding site" evidence="4">
    <location>
        <begin position="166"/>
        <end position="169"/>
    </location>
    <ligand>
        <name>ATP</name>
        <dbReference type="ChEBI" id="CHEBI:30616"/>
    </ligand>
</feature>
<dbReference type="InterPro" id="IPR016185">
    <property type="entry name" value="PreATP-grasp_dom_sf"/>
</dbReference>
<keyword evidence="4 5" id="KW-0436">Ligase</keyword>
<evidence type="ECO:0000256" key="3">
    <source>
        <dbReference type="ARBA" id="ARBA00022840"/>
    </source>
</evidence>
<dbReference type="InterPro" id="IPR005875">
    <property type="entry name" value="PurK"/>
</dbReference>
<feature type="binding site" evidence="4">
    <location>
        <position position="93"/>
    </location>
    <ligand>
        <name>ATP</name>
        <dbReference type="ChEBI" id="CHEBI:30616"/>
    </ligand>
</feature>
<dbReference type="AlphaFoldDB" id="A0A7C5Q910"/>
<dbReference type="InterPro" id="IPR040686">
    <property type="entry name" value="PurK_C"/>
</dbReference>
<dbReference type="SUPFAM" id="SSF51246">
    <property type="entry name" value="Rudiment single hybrid motif"/>
    <property type="match status" value="1"/>
</dbReference>
<comment type="function">
    <text evidence="4">Catalyzes the ATP-dependent conversion of 5-aminoimidazole ribonucleotide (AIR) and HCO(3)(-) to N5-carboxyaminoimidazole ribonucleotide (N5-CAIR).</text>
</comment>
<feature type="domain" description="ATP-grasp" evidence="6">
    <location>
        <begin position="97"/>
        <end position="279"/>
    </location>
</feature>
<dbReference type="PANTHER" id="PTHR11609:SF5">
    <property type="entry name" value="PHOSPHORIBOSYLAMINOIMIDAZOLE CARBOXYLASE"/>
    <property type="match status" value="1"/>
</dbReference>
<accession>A0A7C5Q910</accession>
<evidence type="ECO:0000259" key="6">
    <source>
        <dbReference type="PROSITE" id="PS50975"/>
    </source>
</evidence>
<dbReference type="Pfam" id="PF17769">
    <property type="entry name" value="PurK_C"/>
    <property type="match status" value="1"/>
</dbReference>
<comment type="catalytic activity">
    <reaction evidence="4 5">
        <text>5-amino-1-(5-phospho-beta-D-ribosyl)imidazole + hydrogencarbonate + ATP = 5-carboxyamino-1-(5-phospho-D-ribosyl)imidazole + ADP + phosphate + 2 H(+)</text>
        <dbReference type="Rhea" id="RHEA:19317"/>
        <dbReference type="ChEBI" id="CHEBI:15378"/>
        <dbReference type="ChEBI" id="CHEBI:17544"/>
        <dbReference type="ChEBI" id="CHEBI:30616"/>
        <dbReference type="ChEBI" id="CHEBI:43474"/>
        <dbReference type="ChEBI" id="CHEBI:58730"/>
        <dbReference type="ChEBI" id="CHEBI:137981"/>
        <dbReference type="ChEBI" id="CHEBI:456216"/>
        <dbReference type="EC" id="6.3.4.18"/>
    </reaction>
</comment>
<comment type="similarity">
    <text evidence="4 5">Belongs to the PurK/PurT family.</text>
</comment>
<dbReference type="GO" id="GO:0004638">
    <property type="term" value="F:phosphoribosylaminoimidazole carboxylase activity"/>
    <property type="evidence" value="ECO:0007669"/>
    <property type="project" value="InterPro"/>
</dbReference>
<dbReference type="UniPathway" id="UPA00074">
    <property type="reaction ID" value="UER00942"/>
</dbReference>
<dbReference type="GO" id="GO:0005524">
    <property type="term" value="F:ATP binding"/>
    <property type="evidence" value="ECO:0007669"/>
    <property type="project" value="UniProtKB-UniRule"/>
</dbReference>
<dbReference type="NCBIfam" id="TIGR01161">
    <property type="entry name" value="purK"/>
    <property type="match status" value="1"/>
</dbReference>
<dbReference type="Gene3D" id="3.30.470.20">
    <property type="entry name" value="ATP-grasp fold, B domain"/>
    <property type="match status" value="1"/>
</dbReference>
<feature type="binding site" evidence="4">
    <location>
        <position position="132"/>
    </location>
    <ligand>
        <name>ATP</name>
        <dbReference type="ChEBI" id="CHEBI:30616"/>
    </ligand>
</feature>
<dbReference type="SUPFAM" id="SSF56059">
    <property type="entry name" value="Glutathione synthetase ATP-binding domain-like"/>
    <property type="match status" value="1"/>
</dbReference>
<evidence type="ECO:0000256" key="2">
    <source>
        <dbReference type="ARBA" id="ARBA00022755"/>
    </source>
</evidence>
<keyword evidence="3 4" id="KW-0067">ATP-binding</keyword>
<evidence type="ECO:0000313" key="7">
    <source>
        <dbReference type="EMBL" id="HHJ64455.1"/>
    </source>
</evidence>
<comment type="caution">
    <text evidence="7">The sequence shown here is derived from an EMBL/GenBank/DDBJ whole genome shotgun (WGS) entry which is preliminary data.</text>
</comment>